<dbReference type="OrthoDB" id="7847955at2"/>
<keyword evidence="5" id="KW-1185">Reference proteome</keyword>
<dbReference type="Pfam" id="PF13692">
    <property type="entry name" value="Glyco_trans_1_4"/>
    <property type="match status" value="1"/>
</dbReference>
<dbReference type="EMBL" id="CP016033">
    <property type="protein sequence ID" value="ANK13423.1"/>
    <property type="molecule type" value="Genomic_DNA"/>
</dbReference>
<evidence type="ECO:0000256" key="3">
    <source>
        <dbReference type="ARBA" id="ARBA00022679"/>
    </source>
</evidence>
<accession>A0A192D4K5</accession>
<sequence length="404" mass="43733">MRISPASPLSASALPEGALAAAPRQLTVFYPMAGDTMGGSHVSLLGLLEGLDPSQVRILIGLEVPHGRLAAHYAKFEQVADPAPPARSFDAGARFGPLSVLRTLRGLKRRRDFLMRNDIDIVHTNDGRTHATWALAAKLARKRLVWHHRGSPDARGVRLAAPWLADRIITVSSFALPAQPGSLRRKASVVYSPFDVSVTVDRAAMRKLILAEFDLPDDAVICGFFGTFIPRKRPQAFVEAIDALSAISSRPVKGLLFGEATNAAEHYAIRRSIDGSKGRVEDAGYRTPGHEWIGGCDLLLVPAVDEPLGRTLVEAMLVGTPVIATRSGGNPEALANECGVLVPDLDPATMAQAASDLLADRPRVEAMVARAMTAARTRFSRERHVGEIMETYRALTVRRELVRT</sequence>
<comment type="similarity">
    <text evidence="1">Belongs to the glycosyltransferase group 1 family. Glycosyltransferase 4 subfamily.</text>
</comment>
<evidence type="ECO:0008006" key="6">
    <source>
        <dbReference type="Google" id="ProtNLM"/>
    </source>
</evidence>
<dbReference type="CDD" id="cd03801">
    <property type="entry name" value="GT4_PimA-like"/>
    <property type="match status" value="1"/>
</dbReference>
<proteinExistence type="inferred from homology"/>
<dbReference type="STRING" id="1112.A9D12_11275"/>
<dbReference type="Proteomes" id="UP000078263">
    <property type="component" value="Chromosome"/>
</dbReference>
<dbReference type="GO" id="GO:0016757">
    <property type="term" value="F:glycosyltransferase activity"/>
    <property type="evidence" value="ECO:0007669"/>
    <property type="project" value="UniProtKB-KW"/>
</dbReference>
<name>A0A192D4K5_9SPHN</name>
<gene>
    <name evidence="4" type="ORF">A9D12_11275</name>
</gene>
<dbReference type="SUPFAM" id="SSF53756">
    <property type="entry name" value="UDP-Glycosyltransferase/glycogen phosphorylase"/>
    <property type="match status" value="1"/>
</dbReference>
<dbReference type="PANTHER" id="PTHR12526:SF640">
    <property type="entry name" value="COLANIC ACID BIOSYNTHESIS GLYCOSYLTRANSFERASE WCAL-RELATED"/>
    <property type="match status" value="1"/>
</dbReference>
<keyword evidence="3" id="KW-0808">Transferase</keyword>
<dbReference type="AlphaFoldDB" id="A0A192D4K5"/>
<dbReference type="PANTHER" id="PTHR12526">
    <property type="entry name" value="GLYCOSYLTRANSFERASE"/>
    <property type="match status" value="1"/>
</dbReference>
<evidence type="ECO:0000256" key="1">
    <source>
        <dbReference type="ARBA" id="ARBA00009481"/>
    </source>
</evidence>
<organism evidence="4 5">
    <name type="scientific">Erythrobacter neustonensis</name>
    <dbReference type="NCBI Taxonomy" id="1112"/>
    <lineage>
        <taxon>Bacteria</taxon>
        <taxon>Pseudomonadati</taxon>
        <taxon>Pseudomonadota</taxon>
        <taxon>Alphaproteobacteria</taxon>
        <taxon>Sphingomonadales</taxon>
        <taxon>Erythrobacteraceae</taxon>
        <taxon>Erythrobacter/Porphyrobacter group</taxon>
        <taxon>Erythrobacter</taxon>
    </lineage>
</organism>
<keyword evidence="2" id="KW-0328">Glycosyltransferase</keyword>
<evidence type="ECO:0000313" key="5">
    <source>
        <dbReference type="Proteomes" id="UP000078263"/>
    </source>
</evidence>
<dbReference type="Gene3D" id="3.40.50.2000">
    <property type="entry name" value="Glycogen Phosphorylase B"/>
    <property type="match status" value="2"/>
</dbReference>
<dbReference type="KEGG" id="pns:A9D12_11275"/>
<evidence type="ECO:0000256" key="2">
    <source>
        <dbReference type="ARBA" id="ARBA00022676"/>
    </source>
</evidence>
<evidence type="ECO:0000313" key="4">
    <source>
        <dbReference type="EMBL" id="ANK13423.1"/>
    </source>
</evidence>
<protein>
    <recommendedName>
        <fullName evidence="6">Glycosyl transferase</fullName>
    </recommendedName>
</protein>
<reference evidence="4 5" key="1">
    <citation type="submission" date="2016-05" db="EMBL/GenBank/DDBJ databases">
        <title>Compelete Genome Sequence of Bacteriochlorophyll-Synthesizing Bacterium Porphyrobacter neustonensis DSM 9434.</title>
        <authorList>
            <person name="Shi X.-L."/>
            <person name="Wu Y.-H."/>
            <person name="Cheng H."/>
            <person name="Xu L."/>
            <person name="Zhang X.-Q."/>
            <person name="Wang C.-S."/>
            <person name="Xu X.-W."/>
        </authorList>
    </citation>
    <scope>NUCLEOTIDE SEQUENCE [LARGE SCALE GENOMIC DNA]</scope>
    <source>
        <strain evidence="4 5">DSM 9434</strain>
    </source>
</reference>